<proteinExistence type="predicted"/>
<comment type="caution">
    <text evidence="2">The sequence shown here is derived from an EMBL/GenBank/DDBJ whole genome shotgun (WGS) entry which is preliminary data.</text>
</comment>
<reference evidence="2 3" key="1">
    <citation type="submission" date="2024-02" db="EMBL/GenBank/DDBJ databases">
        <title>Expansion and revision of Xanthobacter and proposal of Roseixanthobacter gen. nov.</title>
        <authorList>
            <person name="Soltysiak M.P.M."/>
            <person name="Jalihal A."/>
            <person name="Ory A."/>
            <person name="Chrisophersen C."/>
            <person name="Lee A.D."/>
            <person name="Boulton J."/>
            <person name="Springer M."/>
        </authorList>
    </citation>
    <scope>NUCLEOTIDE SEQUENCE [LARGE SCALE GENOMIC DNA]</scope>
    <source>
        <strain evidence="2 3">23A</strain>
    </source>
</reference>
<evidence type="ECO:0000256" key="1">
    <source>
        <dbReference type="SAM" id="MobiDB-lite"/>
    </source>
</evidence>
<dbReference type="RefSeq" id="WP_393994302.1">
    <property type="nucleotide sequence ID" value="NZ_JBAFVH010000015.1"/>
</dbReference>
<keyword evidence="3" id="KW-1185">Reference proteome</keyword>
<dbReference type="EMBL" id="JBAFVH010000015">
    <property type="protein sequence ID" value="MFG1374685.1"/>
    <property type="molecule type" value="Genomic_DNA"/>
</dbReference>
<accession>A0ABW7A0Y0</accession>
<dbReference type="Proteomes" id="UP001604002">
    <property type="component" value="Unassembled WGS sequence"/>
</dbReference>
<feature type="region of interest" description="Disordered" evidence="1">
    <location>
        <begin position="213"/>
        <end position="252"/>
    </location>
</feature>
<protein>
    <recommendedName>
        <fullName evidence="4">Helix-turn-helix domain-containing protein</fullName>
    </recommendedName>
</protein>
<name>A0ABW7A0Y0_9HYPH</name>
<organism evidence="2 3">
    <name type="scientific">Xanthobacter oligotrophicus</name>
    <dbReference type="NCBI Taxonomy" id="2607286"/>
    <lineage>
        <taxon>Bacteria</taxon>
        <taxon>Pseudomonadati</taxon>
        <taxon>Pseudomonadota</taxon>
        <taxon>Alphaproteobacteria</taxon>
        <taxon>Hyphomicrobiales</taxon>
        <taxon>Xanthobacteraceae</taxon>
        <taxon>Xanthobacter</taxon>
    </lineage>
</organism>
<evidence type="ECO:0000313" key="3">
    <source>
        <dbReference type="Proteomes" id="UP001604002"/>
    </source>
</evidence>
<gene>
    <name evidence="2" type="ORF">V5F32_21115</name>
</gene>
<evidence type="ECO:0000313" key="2">
    <source>
        <dbReference type="EMBL" id="MFG1374685.1"/>
    </source>
</evidence>
<evidence type="ECO:0008006" key="4">
    <source>
        <dbReference type="Google" id="ProtNLM"/>
    </source>
</evidence>
<sequence>MSAACALGGAAAAFVRRIDAAHSRDGLDAVTRDLYAQFGHFSEAEVTLLQERIDARRGTPRVPLRNALPPPRVLGRFAPRRRQCSPDRAASRARRRDLAGNLPSSIRQRFTEAERAALVIIAGEVKQHGVCDLTIDHIAALAGCSRTTVQNALREALRIGLVRVTSRPRSGQKNLSNLIEVVSPEWWAWIKRGPVAHRSTGFKAFASVRNMNPTKSIQEGRGLQGRGENPECRGDPATPGHDLRSRGMQGPR</sequence>